<dbReference type="HOGENOM" id="CLU_029893_0_2_1"/>
<dbReference type="eggNOG" id="KOG2824">
    <property type="taxonomic scope" value="Eukaryota"/>
</dbReference>
<name>W1NXI7_AMBTC</name>
<feature type="domain" description="Glutaredoxin" evidence="1">
    <location>
        <begin position="181"/>
        <end position="245"/>
    </location>
</feature>
<sequence>MGCVSSRLTGPELGGDDLKGHIVSLTSTTYGLVTLDYPSPKPSSPFTLTFAPSLPLMSSSPILNNPESEVINTWEFMDGLSDTDSFRFSPLPALSPSPFKTPKSGGSLGKENACNPFLANSRYPPFQPTEILKDSNSGPLFDPELLASLEREMIKENRENEGSKTKREKGGKNKGFPENAVVLYTTTLRGIRKTFEECNRVRTVLEGLGVQLVERDISMDSGFRDELATLMGGKPMVPRVFVKGVDIGGSEDVLRIHEEGQLVKLVEGVPKARATRTCDGCGGVRFVPCFDCCGSRKIVEERGKVLRCSECNENGLIQCPICC</sequence>
<organism evidence="2 3">
    <name type="scientific">Amborella trichopoda</name>
    <dbReference type="NCBI Taxonomy" id="13333"/>
    <lineage>
        <taxon>Eukaryota</taxon>
        <taxon>Viridiplantae</taxon>
        <taxon>Streptophyta</taxon>
        <taxon>Embryophyta</taxon>
        <taxon>Tracheophyta</taxon>
        <taxon>Spermatophyta</taxon>
        <taxon>Magnoliopsida</taxon>
        <taxon>Amborellales</taxon>
        <taxon>Amborellaceae</taxon>
        <taxon>Amborella</taxon>
    </lineage>
</organism>
<keyword evidence="3" id="KW-1185">Reference proteome</keyword>
<dbReference type="SUPFAM" id="SSF52833">
    <property type="entry name" value="Thioredoxin-like"/>
    <property type="match status" value="1"/>
</dbReference>
<dbReference type="OrthoDB" id="423313at2759"/>
<dbReference type="Gene3D" id="3.40.30.10">
    <property type="entry name" value="Glutaredoxin"/>
    <property type="match status" value="1"/>
</dbReference>
<dbReference type="KEGG" id="atr:18430433"/>
<dbReference type="InterPro" id="IPR036249">
    <property type="entry name" value="Thioredoxin-like_sf"/>
</dbReference>
<dbReference type="CDD" id="cd03031">
    <property type="entry name" value="GRX_GRX_like"/>
    <property type="match status" value="1"/>
</dbReference>
<dbReference type="OMA" id="EIINSWE"/>
<dbReference type="Gramene" id="ERN02322">
    <property type="protein sequence ID" value="ERN02322"/>
    <property type="gene ID" value="AMTR_s00084p00178510"/>
</dbReference>
<proteinExistence type="predicted"/>
<dbReference type="PROSITE" id="PS51354">
    <property type="entry name" value="GLUTAREDOXIN_2"/>
    <property type="match status" value="1"/>
</dbReference>
<dbReference type="Pfam" id="PF23733">
    <property type="entry name" value="GRXCR1-2_C"/>
    <property type="match status" value="1"/>
</dbReference>
<dbReference type="AlphaFoldDB" id="W1NXI7"/>
<dbReference type="PANTHER" id="PTHR45669">
    <property type="entry name" value="GLUTAREDOXIN DOMAIN-CONTAINING CYSTEINE-RICH PROTEIN CG12206-RELATED"/>
    <property type="match status" value="1"/>
</dbReference>
<evidence type="ECO:0000313" key="2">
    <source>
        <dbReference type="EMBL" id="ERN02322.1"/>
    </source>
</evidence>
<protein>
    <recommendedName>
        <fullName evidence="1">Glutaredoxin domain-containing protein</fullName>
    </recommendedName>
</protein>
<dbReference type="Proteomes" id="UP000017836">
    <property type="component" value="Unassembled WGS sequence"/>
</dbReference>
<dbReference type="InterPro" id="IPR002109">
    <property type="entry name" value="Glutaredoxin"/>
</dbReference>
<reference evidence="3" key="1">
    <citation type="journal article" date="2013" name="Science">
        <title>The Amborella genome and the evolution of flowering plants.</title>
        <authorList>
            <consortium name="Amborella Genome Project"/>
        </authorList>
    </citation>
    <scope>NUCLEOTIDE SEQUENCE [LARGE SCALE GENOMIC DNA]</scope>
</reference>
<dbReference type="Pfam" id="PF00462">
    <property type="entry name" value="Glutaredoxin"/>
    <property type="match status" value="1"/>
</dbReference>
<dbReference type="PANTHER" id="PTHR45669:SF22">
    <property type="entry name" value="GLUTAREDOXIN DOMAIN-CONTAINING CYSTEINE-RICH PROTEIN CG12206-RELATED"/>
    <property type="match status" value="1"/>
</dbReference>
<evidence type="ECO:0000259" key="1">
    <source>
        <dbReference type="Pfam" id="PF00462"/>
    </source>
</evidence>
<dbReference type="EMBL" id="KI394648">
    <property type="protein sequence ID" value="ERN02322.1"/>
    <property type="molecule type" value="Genomic_DNA"/>
</dbReference>
<evidence type="ECO:0000313" key="3">
    <source>
        <dbReference type="Proteomes" id="UP000017836"/>
    </source>
</evidence>
<accession>W1NXI7</accession>
<gene>
    <name evidence="2" type="ORF">AMTR_s00084p00178510</name>
</gene>